<proteinExistence type="predicted"/>
<protein>
    <submittedName>
        <fullName evidence="2">Uncharacterized protein</fullName>
    </submittedName>
</protein>
<dbReference type="WBParaSite" id="Gr19_v10_g2508.t1">
    <property type="protein sequence ID" value="Gr19_v10_g2508.t1"/>
    <property type="gene ID" value="Gr19_v10_g2508"/>
</dbReference>
<evidence type="ECO:0000313" key="2">
    <source>
        <dbReference type="WBParaSite" id="Gr19_v10_g2508.t1"/>
    </source>
</evidence>
<keyword evidence="1" id="KW-1185">Reference proteome</keyword>
<organism evidence="1 2">
    <name type="scientific">Globodera rostochiensis</name>
    <name type="common">Golden nematode worm</name>
    <name type="synonym">Heterodera rostochiensis</name>
    <dbReference type="NCBI Taxonomy" id="31243"/>
    <lineage>
        <taxon>Eukaryota</taxon>
        <taxon>Metazoa</taxon>
        <taxon>Ecdysozoa</taxon>
        <taxon>Nematoda</taxon>
        <taxon>Chromadorea</taxon>
        <taxon>Rhabditida</taxon>
        <taxon>Tylenchina</taxon>
        <taxon>Tylenchomorpha</taxon>
        <taxon>Tylenchoidea</taxon>
        <taxon>Heteroderidae</taxon>
        <taxon>Heteroderinae</taxon>
        <taxon>Globodera</taxon>
    </lineage>
</organism>
<sequence>MGAPSVTLNLGPNDIEQLLDTAGNYVHDPDTQQLAAFKVLAEEQGGNLQQSINSALEKANVTDEQFQRDMDSAKGKLNSSKAKETADELEKLFLDGSISFIDKVKKSLQIIQELPEELRHECEPFLQLLEAYTKCPFAEQCTPLVEGQNQQAGGGAKGGQQAANKQLQHPCIHFKLLKVCVLPKNNK</sequence>
<dbReference type="AlphaFoldDB" id="A0A914HNS9"/>
<evidence type="ECO:0000313" key="1">
    <source>
        <dbReference type="Proteomes" id="UP000887572"/>
    </source>
</evidence>
<dbReference type="Proteomes" id="UP000887572">
    <property type="component" value="Unplaced"/>
</dbReference>
<accession>A0A914HNS9</accession>
<reference evidence="2" key="1">
    <citation type="submission" date="2022-11" db="UniProtKB">
        <authorList>
            <consortium name="WormBaseParasite"/>
        </authorList>
    </citation>
    <scope>IDENTIFICATION</scope>
</reference>
<name>A0A914HNS9_GLORO</name>